<accession>A0A2G8LEH9</accession>
<name>A0A2G8LEH9_STIJA</name>
<sequence length="158" mass="17850">MNATITNYSHEPHNVEHEDVSSICPVDLMTTSTCGRIKSSEDKIIFGPGFSCANSLTKDVKHEEFLETDEFKPRSLADQMNESKRGLPLNRGIPNEPHASHLAKSMPDYRVNYITLDHGDNHNKFQGIHKQDDKTVYATITHNDKIVQRQQGLETSSE</sequence>
<comment type="caution">
    <text evidence="1">The sequence shown here is derived from an EMBL/GenBank/DDBJ whole genome shotgun (WGS) entry which is preliminary data.</text>
</comment>
<gene>
    <name evidence="1" type="ORF">BSL78_04460</name>
</gene>
<dbReference type="EMBL" id="MRZV01000107">
    <property type="protein sequence ID" value="PIK58617.1"/>
    <property type="molecule type" value="Genomic_DNA"/>
</dbReference>
<dbReference type="Proteomes" id="UP000230750">
    <property type="component" value="Unassembled WGS sequence"/>
</dbReference>
<reference evidence="1 2" key="1">
    <citation type="journal article" date="2017" name="PLoS Biol.">
        <title>The sea cucumber genome provides insights into morphological evolution and visceral regeneration.</title>
        <authorList>
            <person name="Zhang X."/>
            <person name="Sun L."/>
            <person name="Yuan J."/>
            <person name="Sun Y."/>
            <person name="Gao Y."/>
            <person name="Zhang L."/>
            <person name="Li S."/>
            <person name="Dai H."/>
            <person name="Hamel J.F."/>
            <person name="Liu C."/>
            <person name="Yu Y."/>
            <person name="Liu S."/>
            <person name="Lin W."/>
            <person name="Guo K."/>
            <person name="Jin S."/>
            <person name="Xu P."/>
            <person name="Storey K.B."/>
            <person name="Huan P."/>
            <person name="Zhang T."/>
            <person name="Zhou Y."/>
            <person name="Zhang J."/>
            <person name="Lin C."/>
            <person name="Li X."/>
            <person name="Xing L."/>
            <person name="Huo D."/>
            <person name="Sun M."/>
            <person name="Wang L."/>
            <person name="Mercier A."/>
            <person name="Li F."/>
            <person name="Yang H."/>
            <person name="Xiang J."/>
        </authorList>
    </citation>
    <scope>NUCLEOTIDE SEQUENCE [LARGE SCALE GENOMIC DNA]</scope>
    <source>
        <strain evidence="1">Shaxun</strain>
        <tissue evidence="1">Muscle</tissue>
    </source>
</reference>
<evidence type="ECO:0000313" key="2">
    <source>
        <dbReference type="Proteomes" id="UP000230750"/>
    </source>
</evidence>
<dbReference type="AlphaFoldDB" id="A0A2G8LEH9"/>
<organism evidence="1 2">
    <name type="scientific">Stichopus japonicus</name>
    <name type="common">Sea cucumber</name>
    <dbReference type="NCBI Taxonomy" id="307972"/>
    <lineage>
        <taxon>Eukaryota</taxon>
        <taxon>Metazoa</taxon>
        <taxon>Echinodermata</taxon>
        <taxon>Eleutherozoa</taxon>
        <taxon>Echinozoa</taxon>
        <taxon>Holothuroidea</taxon>
        <taxon>Aspidochirotacea</taxon>
        <taxon>Aspidochirotida</taxon>
        <taxon>Stichopodidae</taxon>
        <taxon>Apostichopus</taxon>
    </lineage>
</organism>
<protein>
    <submittedName>
        <fullName evidence="1">Uncharacterized protein</fullName>
    </submittedName>
</protein>
<proteinExistence type="predicted"/>
<evidence type="ECO:0000313" key="1">
    <source>
        <dbReference type="EMBL" id="PIK58617.1"/>
    </source>
</evidence>
<keyword evidence="2" id="KW-1185">Reference proteome</keyword>